<dbReference type="Proteomes" id="UP000800981">
    <property type="component" value="Unassembled WGS sequence"/>
</dbReference>
<name>A0ABX0H080_9ACTN</name>
<dbReference type="RefSeq" id="WP_166284726.1">
    <property type="nucleotide sequence ID" value="NZ_JAANNP010000120.1"/>
</dbReference>
<protein>
    <submittedName>
        <fullName evidence="1">Uncharacterized protein</fullName>
    </submittedName>
</protein>
<sequence>AEAAEIDDHGVIKTAQTAYVGTWFWSKTTICIAGQGTGESLASVVTANPLVPPFLMKVTDRGKTCATRSFVGHPALVTAVLSSGGVRVTSY</sequence>
<dbReference type="EMBL" id="JAANNP010000120">
    <property type="protein sequence ID" value="NHC16270.1"/>
    <property type="molecule type" value="Genomic_DNA"/>
</dbReference>
<comment type="caution">
    <text evidence="1">The sequence shown here is derived from an EMBL/GenBank/DDBJ whole genome shotgun (WGS) entry which is preliminary data.</text>
</comment>
<gene>
    <name evidence="1" type="ORF">G9H71_21015</name>
</gene>
<accession>A0ABX0H080</accession>
<organism evidence="1 2">
    <name type="scientific">Motilibacter deserti</name>
    <dbReference type="NCBI Taxonomy" id="2714956"/>
    <lineage>
        <taxon>Bacteria</taxon>
        <taxon>Bacillati</taxon>
        <taxon>Actinomycetota</taxon>
        <taxon>Actinomycetes</taxon>
        <taxon>Motilibacterales</taxon>
        <taxon>Motilibacteraceae</taxon>
        <taxon>Motilibacter</taxon>
    </lineage>
</organism>
<evidence type="ECO:0000313" key="1">
    <source>
        <dbReference type="EMBL" id="NHC16270.1"/>
    </source>
</evidence>
<reference evidence="1 2" key="1">
    <citation type="submission" date="2020-03" db="EMBL/GenBank/DDBJ databases">
        <title>Two novel Motilibacter sp.</title>
        <authorList>
            <person name="Liu S."/>
        </authorList>
    </citation>
    <scope>NUCLEOTIDE SEQUENCE [LARGE SCALE GENOMIC DNA]</scope>
    <source>
        <strain evidence="1 2">E257</strain>
    </source>
</reference>
<feature type="non-terminal residue" evidence="1">
    <location>
        <position position="1"/>
    </location>
</feature>
<evidence type="ECO:0000313" key="2">
    <source>
        <dbReference type="Proteomes" id="UP000800981"/>
    </source>
</evidence>
<proteinExistence type="predicted"/>
<keyword evidence="2" id="KW-1185">Reference proteome</keyword>